<dbReference type="InterPro" id="IPR029063">
    <property type="entry name" value="SAM-dependent_MTases_sf"/>
</dbReference>
<organism evidence="1 2">
    <name type="scientific">Lichenifustis flavocetrariae</name>
    <dbReference type="NCBI Taxonomy" id="2949735"/>
    <lineage>
        <taxon>Bacteria</taxon>
        <taxon>Pseudomonadati</taxon>
        <taxon>Pseudomonadota</taxon>
        <taxon>Alphaproteobacteria</taxon>
        <taxon>Hyphomicrobiales</taxon>
        <taxon>Lichenihabitantaceae</taxon>
        <taxon>Lichenifustis</taxon>
    </lineage>
</organism>
<dbReference type="GO" id="GO:0032259">
    <property type="term" value="P:methylation"/>
    <property type="evidence" value="ECO:0007669"/>
    <property type="project" value="UniProtKB-KW"/>
</dbReference>
<dbReference type="InterPro" id="IPR027555">
    <property type="entry name" value="Mo5U34_MeTrfas-like"/>
</dbReference>
<dbReference type="SUPFAM" id="SSF53335">
    <property type="entry name" value="S-adenosyl-L-methionine-dependent methyltransferases"/>
    <property type="match status" value="1"/>
</dbReference>
<protein>
    <submittedName>
        <fullName evidence="1">Class I SAM-dependent methyltransferase</fullName>
    </submittedName>
</protein>
<keyword evidence="1" id="KW-0808">Transferase</keyword>
<name>A0AA41Z9V8_9HYPH</name>
<dbReference type="RefSeq" id="WP_282588327.1">
    <property type="nucleotide sequence ID" value="NZ_JAMOIM010000036.1"/>
</dbReference>
<dbReference type="EMBL" id="JAMOIM010000036">
    <property type="protein sequence ID" value="MCW6511952.1"/>
    <property type="molecule type" value="Genomic_DNA"/>
</dbReference>
<dbReference type="CDD" id="cd02440">
    <property type="entry name" value="AdoMet_MTases"/>
    <property type="match status" value="1"/>
</dbReference>
<dbReference type="Pfam" id="PF08003">
    <property type="entry name" value="Methyltransf_9"/>
    <property type="match status" value="1"/>
</dbReference>
<accession>A0AA41Z9V8</accession>
<evidence type="ECO:0000313" key="2">
    <source>
        <dbReference type="Proteomes" id="UP001165667"/>
    </source>
</evidence>
<gene>
    <name evidence="1" type="ORF">M8523_28775</name>
</gene>
<keyword evidence="2" id="KW-1185">Reference proteome</keyword>
<dbReference type="AlphaFoldDB" id="A0AA41Z9V8"/>
<dbReference type="Proteomes" id="UP001165667">
    <property type="component" value="Unassembled WGS sequence"/>
</dbReference>
<proteinExistence type="predicted"/>
<reference evidence="1" key="1">
    <citation type="submission" date="2022-05" db="EMBL/GenBank/DDBJ databases">
        <authorList>
            <person name="Pankratov T."/>
        </authorList>
    </citation>
    <scope>NUCLEOTIDE SEQUENCE</scope>
    <source>
        <strain evidence="1">BP6-180914</strain>
    </source>
</reference>
<dbReference type="Gene3D" id="3.40.50.150">
    <property type="entry name" value="Vaccinia Virus protein VP39"/>
    <property type="match status" value="1"/>
</dbReference>
<keyword evidence="1" id="KW-0489">Methyltransferase</keyword>
<dbReference type="GO" id="GO:0008168">
    <property type="term" value="F:methyltransferase activity"/>
    <property type="evidence" value="ECO:0007669"/>
    <property type="project" value="UniProtKB-KW"/>
</dbReference>
<comment type="caution">
    <text evidence="1">The sequence shown here is derived from an EMBL/GenBank/DDBJ whole genome shotgun (WGS) entry which is preliminary data.</text>
</comment>
<evidence type="ECO:0000313" key="1">
    <source>
        <dbReference type="EMBL" id="MCW6511952.1"/>
    </source>
</evidence>
<sequence length="197" mass="21852">MGLTDFAGLHILEIGPLEAAHTYRLEQMGAASVTCVEASAEAWLKCLVVKELLGLNRSKFLLGDAMGFLEAELRRFDVVFCSGVLYHMSDPIRLIRAIAGASDRCFVWTHVYHPDRHPVPFEASSVEREGVTFDYWTHRYGSKEALHWGGIDPTAAWLTKEDVLRAFSACGLSAVNFIEDQANHPNGPAIMFTASRP</sequence>